<dbReference type="Proteomes" id="UP000035265">
    <property type="component" value="Unassembled WGS sequence"/>
</dbReference>
<sequence length="116" mass="12757">MEDGVTGGVQIEDDARHWVMWGEIDFSVAHAVKERLAATIGHRPWTIDLSRVTFMDSGGLHLVLMGTRTGYRPRLLRTPGHVLQLLEFSGALDLVELVETATDAPDPEPPLERSAG</sequence>
<evidence type="ECO:0000313" key="3">
    <source>
        <dbReference type="Proteomes" id="UP000035265"/>
    </source>
</evidence>
<organism evidence="2 3">
    <name type="scientific">Cellulosimicrobium funkei</name>
    <dbReference type="NCBI Taxonomy" id="264251"/>
    <lineage>
        <taxon>Bacteria</taxon>
        <taxon>Bacillati</taxon>
        <taxon>Actinomycetota</taxon>
        <taxon>Actinomycetes</taxon>
        <taxon>Micrococcales</taxon>
        <taxon>Promicromonosporaceae</taxon>
        <taxon>Cellulosimicrobium</taxon>
    </lineage>
</organism>
<dbReference type="SUPFAM" id="SSF52091">
    <property type="entry name" value="SpoIIaa-like"/>
    <property type="match status" value="1"/>
</dbReference>
<dbReference type="RefSeq" id="WP_082141000.1">
    <property type="nucleotide sequence ID" value="NZ_JNBQ01000003.1"/>
</dbReference>
<dbReference type="PROSITE" id="PS50801">
    <property type="entry name" value="STAS"/>
    <property type="match status" value="1"/>
</dbReference>
<accession>A0A0H2KQ46</accession>
<dbReference type="AlphaFoldDB" id="A0A0H2KQ46"/>
<protein>
    <recommendedName>
        <fullName evidence="1">STAS domain-containing protein</fullName>
    </recommendedName>
</protein>
<evidence type="ECO:0000259" key="1">
    <source>
        <dbReference type="PROSITE" id="PS50801"/>
    </source>
</evidence>
<comment type="caution">
    <text evidence="2">The sequence shown here is derived from an EMBL/GenBank/DDBJ whole genome shotgun (WGS) entry which is preliminary data.</text>
</comment>
<dbReference type="EMBL" id="JNBQ01000003">
    <property type="protein sequence ID" value="KLN35625.1"/>
    <property type="molecule type" value="Genomic_DNA"/>
</dbReference>
<dbReference type="STRING" id="264251.FB00_04900"/>
<keyword evidence="3" id="KW-1185">Reference proteome</keyword>
<dbReference type="CDD" id="cd07043">
    <property type="entry name" value="STAS_anti-anti-sigma_factors"/>
    <property type="match status" value="1"/>
</dbReference>
<dbReference type="Gene3D" id="3.30.750.24">
    <property type="entry name" value="STAS domain"/>
    <property type="match status" value="1"/>
</dbReference>
<evidence type="ECO:0000313" key="2">
    <source>
        <dbReference type="EMBL" id="KLN35625.1"/>
    </source>
</evidence>
<gene>
    <name evidence="2" type="ORF">FB00_04900</name>
</gene>
<dbReference type="PATRIC" id="fig|264251.5.peg.1007"/>
<dbReference type="InterPro" id="IPR058548">
    <property type="entry name" value="MlaB-like_STAS"/>
</dbReference>
<dbReference type="InterPro" id="IPR002645">
    <property type="entry name" value="STAS_dom"/>
</dbReference>
<reference evidence="2 3" key="1">
    <citation type="submission" date="2014-05" db="EMBL/GenBank/DDBJ databases">
        <title>Cellulosimicrobium funkei U11 genome.</title>
        <authorList>
            <person name="Hu C."/>
            <person name="Gong Y."/>
            <person name="Wan W."/>
            <person name="Jiang M."/>
        </authorList>
    </citation>
    <scope>NUCLEOTIDE SEQUENCE [LARGE SCALE GENOMIC DNA]</scope>
    <source>
        <strain evidence="2 3">U11</strain>
    </source>
</reference>
<name>A0A0H2KQ46_9MICO</name>
<proteinExistence type="predicted"/>
<dbReference type="Pfam" id="PF13466">
    <property type="entry name" value="STAS_2"/>
    <property type="match status" value="1"/>
</dbReference>
<feature type="domain" description="STAS" evidence="1">
    <location>
        <begin position="22"/>
        <end position="64"/>
    </location>
</feature>
<dbReference type="InterPro" id="IPR036513">
    <property type="entry name" value="STAS_dom_sf"/>
</dbReference>